<keyword evidence="7" id="KW-1185">Reference proteome</keyword>
<dbReference type="NCBIfam" id="NF037995">
    <property type="entry name" value="TRAP_S1"/>
    <property type="match status" value="1"/>
</dbReference>
<comment type="similarity">
    <text evidence="2">Belongs to the bacterial solute-binding protein 7 family.</text>
</comment>
<dbReference type="InterPro" id="IPR018389">
    <property type="entry name" value="DctP_fam"/>
</dbReference>
<dbReference type="NCBIfam" id="TIGR00787">
    <property type="entry name" value="dctP"/>
    <property type="match status" value="1"/>
</dbReference>
<protein>
    <submittedName>
        <fullName evidence="6">DctP family TRAP transporter solute-binding subunit</fullName>
    </submittedName>
</protein>
<evidence type="ECO:0000256" key="4">
    <source>
        <dbReference type="ARBA" id="ARBA00022729"/>
    </source>
</evidence>
<dbReference type="PIRSF" id="PIRSF006470">
    <property type="entry name" value="DctB"/>
    <property type="match status" value="1"/>
</dbReference>
<dbReference type="PANTHER" id="PTHR33376:SF4">
    <property type="entry name" value="SIALIC ACID-BINDING PERIPLASMIC PROTEIN SIAP"/>
    <property type="match status" value="1"/>
</dbReference>
<evidence type="ECO:0000256" key="5">
    <source>
        <dbReference type="SAM" id="SignalP"/>
    </source>
</evidence>
<organism evidence="6 7">
    <name type="scientific">Metabacillus bambusae</name>
    <dbReference type="NCBI Taxonomy" id="2795218"/>
    <lineage>
        <taxon>Bacteria</taxon>
        <taxon>Bacillati</taxon>
        <taxon>Bacillota</taxon>
        <taxon>Bacilli</taxon>
        <taxon>Bacillales</taxon>
        <taxon>Bacillaceae</taxon>
        <taxon>Metabacillus</taxon>
    </lineage>
</organism>
<feature type="signal peptide" evidence="5">
    <location>
        <begin position="1"/>
        <end position="18"/>
    </location>
</feature>
<dbReference type="Gene3D" id="3.40.190.170">
    <property type="entry name" value="Bacterial extracellular solute-binding protein, family 7"/>
    <property type="match status" value="1"/>
</dbReference>
<dbReference type="Proteomes" id="UP000663981">
    <property type="component" value="Unassembled WGS sequence"/>
</dbReference>
<reference evidence="6 7" key="1">
    <citation type="submission" date="2021-03" db="EMBL/GenBank/DDBJ databases">
        <title>Whole genome sequence of Metabacillus bambusae BG109.</title>
        <authorList>
            <person name="Jeong J.W."/>
        </authorList>
    </citation>
    <scope>NUCLEOTIDE SEQUENCE [LARGE SCALE GENOMIC DNA]</scope>
    <source>
        <strain evidence="6 7">BG109</strain>
    </source>
</reference>
<evidence type="ECO:0000256" key="3">
    <source>
        <dbReference type="ARBA" id="ARBA00022448"/>
    </source>
</evidence>
<dbReference type="InterPro" id="IPR004682">
    <property type="entry name" value="TRAP_DctP"/>
</dbReference>
<dbReference type="PANTHER" id="PTHR33376">
    <property type="match status" value="1"/>
</dbReference>
<comment type="subcellular location">
    <subcellularLocation>
        <location evidence="1">Cell envelope</location>
    </subcellularLocation>
</comment>
<comment type="caution">
    <text evidence="6">The sequence shown here is derived from an EMBL/GenBank/DDBJ whole genome shotgun (WGS) entry which is preliminary data.</text>
</comment>
<accession>A0ABS3N585</accession>
<evidence type="ECO:0000256" key="2">
    <source>
        <dbReference type="ARBA" id="ARBA00009023"/>
    </source>
</evidence>
<keyword evidence="4 5" id="KW-0732">Signal</keyword>
<dbReference type="Pfam" id="PF03480">
    <property type="entry name" value="DctP"/>
    <property type="match status" value="1"/>
</dbReference>
<dbReference type="EMBL" id="JAGDEL010000014">
    <property type="protein sequence ID" value="MBO1513456.1"/>
    <property type="molecule type" value="Genomic_DNA"/>
</dbReference>
<dbReference type="InterPro" id="IPR038404">
    <property type="entry name" value="TRAP_DctP_sf"/>
</dbReference>
<keyword evidence="3" id="KW-0813">Transport</keyword>
<gene>
    <name evidence="6" type="ORF">I7822_17535</name>
</gene>
<feature type="chain" id="PRO_5045993417" evidence="5">
    <location>
        <begin position="19"/>
        <end position="336"/>
    </location>
</feature>
<evidence type="ECO:0000256" key="1">
    <source>
        <dbReference type="ARBA" id="ARBA00004196"/>
    </source>
</evidence>
<evidence type="ECO:0000313" key="6">
    <source>
        <dbReference type="EMBL" id="MBO1513456.1"/>
    </source>
</evidence>
<name>A0ABS3N585_9BACI</name>
<dbReference type="PROSITE" id="PS51257">
    <property type="entry name" value="PROKAR_LIPOPROTEIN"/>
    <property type="match status" value="1"/>
</dbReference>
<proteinExistence type="inferred from homology"/>
<sequence>MRKATLFLMLFIMLAFLAACNGKETASDSEKSTESGENIKIKFAHSAVETNSRHEAALKFKSLVEEKSNNQITVEVFPNEVLGSEPQMVEGVAFNDIQMVAASTYAQYEPKVDVFGLPFLFETNEQAWEALDGPIGQEVFSGLLDDNLRVLGHFENGFRHVTNNVRPIEKVEDLEGLKIRTPEMPILVSIFEALGSNPTPMAFGELYMALQQGTVDGQENPISNIHASKFYEVQDYLSLTGHSYSATTVAISDEFWNTLSPEQQKIVQSSLTEASKFHRNLVMEEEEKLLAELEEGGMKVNRPDIASFREASKDVYVEYEDTYGKDLIDSILEEQK</sequence>
<evidence type="ECO:0000313" key="7">
    <source>
        <dbReference type="Proteomes" id="UP000663981"/>
    </source>
</evidence>